<protein>
    <submittedName>
        <fullName evidence="1">Uncharacterized protein</fullName>
    </submittedName>
</protein>
<dbReference type="RefSeq" id="WP_058501204.1">
    <property type="nucleotide sequence ID" value="NZ_CAAAJA010000061.1"/>
</dbReference>
<evidence type="ECO:0000313" key="2">
    <source>
        <dbReference type="Proteomes" id="UP000054761"/>
    </source>
</evidence>
<dbReference type="STRING" id="454.Lisr_0830"/>
<dbReference type="AlphaFoldDB" id="A0A0W0WAD3"/>
<comment type="caution">
    <text evidence="1">The sequence shown here is derived from an EMBL/GenBank/DDBJ whole genome shotgun (WGS) entry which is preliminary data.</text>
</comment>
<dbReference type="Proteomes" id="UP000054761">
    <property type="component" value="Unassembled WGS sequence"/>
</dbReference>
<accession>A0A0W0WAD3</accession>
<evidence type="ECO:0000313" key="1">
    <source>
        <dbReference type="EMBL" id="KTD29322.1"/>
    </source>
</evidence>
<gene>
    <name evidence="1" type="ORF">Lisr_0830</name>
</gene>
<dbReference type="OrthoDB" id="9859357at2"/>
<reference evidence="1 2" key="1">
    <citation type="submission" date="2015-11" db="EMBL/GenBank/DDBJ databases">
        <title>Genomic analysis of 38 Legionella species identifies large and diverse effector repertoires.</title>
        <authorList>
            <person name="Burstein D."/>
            <person name="Amaro F."/>
            <person name="Zusman T."/>
            <person name="Lifshitz Z."/>
            <person name="Cohen O."/>
            <person name="Gilbert J.A."/>
            <person name="Pupko T."/>
            <person name="Shuman H.A."/>
            <person name="Segal G."/>
        </authorList>
    </citation>
    <scope>NUCLEOTIDE SEQUENCE [LARGE SCALE GENOMIC DNA]</scope>
    <source>
        <strain evidence="1 2">Bercovier 4</strain>
    </source>
</reference>
<proteinExistence type="predicted"/>
<organism evidence="1 2">
    <name type="scientific">Legionella israelensis</name>
    <dbReference type="NCBI Taxonomy" id="454"/>
    <lineage>
        <taxon>Bacteria</taxon>
        <taxon>Pseudomonadati</taxon>
        <taxon>Pseudomonadota</taxon>
        <taxon>Gammaproteobacteria</taxon>
        <taxon>Legionellales</taxon>
        <taxon>Legionellaceae</taxon>
        <taxon>Legionella</taxon>
    </lineage>
</organism>
<keyword evidence="2" id="KW-1185">Reference proteome</keyword>
<sequence length="76" mass="9054">MMDNYQLTAVGHHLNYWPDDISFQKLIERLTDEDYGFDDDELIVCDHLGYNDGWFVADLIKGLERYLRTHFLVKKS</sequence>
<dbReference type="EMBL" id="LNYH01000041">
    <property type="protein sequence ID" value="KTD29322.1"/>
    <property type="molecule type" value="Genomic_DNA"/>
</dbReference>
<name>A0A0W0WAD3_9GAMM</name>
<dbReference type="PATRIC" id="fig|454.4.peg.894"/>
<dbReference type="GeneID" id="39688741"/>